<dbReference type="CDD" id="cd00093">
    <property type="entry name" value="HTH_XRE"/>
    <property type="match status" value="1"/>
</dbReference>
<dbReference type="SMART" id="SM00530">
    <property type="entry name" value="HTH_XRE"/>
    <property type="match status" value="1"/>
</dbReference>
<dbReference type="RefSeq" id="WP_138209913.1">
    <property type="nucleotide sequence ID" value="NZ_CBCRUQ010000020.1"/>
</dbReference>
<dbReference type="InterPro" id="IPR010982">
    <property type="entry name" value="Lambda_DNA-bd_dom_sf"/>
</dbReference>
<protein>
    <submittedName>
        <fullName evidence="2">XRE family transcriptional regulator</fullName>
    </submittedName>
</protein>
<organism evidence="2 3">
    <name type="scientific">Hathewaya histolytica</name>
    <name type="common">Clostridium histolyticum</name>
    <dbReference type="NCBI Taxonomy" id="1498"/>
    <lineage>
        <taxon>Bacteria</taxon>
        <taxon>Bacillati</taxon>
        <taxon>Bacillota</taxon>
        <taxon>Clostridia</taxon>
        <taxon>Eubacteriales</taxon>
        <taxon>Clostridiaceae</taxon>
        <taxon>Hathewaya</taxon>
    </lineage>
</organism>
<dbReference type="AlphaFoldDB" id="A0A4U9R9U8"/>
<keyword evidence="3" id="KW-1185">Reference proteome</keyword>
<dbReference type="GO" id="GO:0003677">
    <property type="term" value="F:DNA binding"/>
    <property type="evidence" value="ECO:0007669"/>
    <property type="project" value="InterPro"/>
</dbReference>
<name>A0A4U9R9U8_HATHI</name>
<evidence type="ECO:0000313" key="3">
    <source>
        <dbReference type="Proteomes" id="UP000308489"/>
    </source>
</evidence>
<evidence type="ECO:0000259" key="1">
    <source>
        <dbReference type="PROSITE" id="PS50943"/>
    </source>
</evidence>
<dbReference type="EMBL" id="LR590481">
    <property type="protein sequence ID" value="VTQ88382.1"/>
    <property type="molecule type" value="Genomic_DNA"/>
</dbReference>
<dbReference type="InterPro" id="IPR001387">
    <property type="entry name" value="Cro/C1-type_HTH"/>
</dbReference>
<dbReference type="OrthoDB" id="2087925at2"/>
<sequence>MNINLLKSQRVKNGLTQKDVANTLDIDVTTYSKKENGLISFKASEIKELKYLLKLTPEIIDEIFFINKVELNSIKAN</sequence>
<dbReference type="KEGG" id="hhw:NCTC503_01231"/>
<evidence type="ECO:0000313" key="2">
    <source>
        <dbReference type="EMBL" id="VTQ88382.1"/>
    </source>
</evidence>
<feature type="domain" description="HTH cro/C1-type" evidence="1">
    <location>
        <begin position="6"/>
        <end position="60"/>
    </location>
</feature>
<gene>
    <name evidence="2" type="ORF">NCTC503_01231</name>
</gene>
<dbReference type="Proteomes" id="UP000308489">
    <property type="component" value="Chromosome 1"/>
</dbReference>
<dbReference type="SUPFAM" id="SSF47413">
    <property type="entry name" value="lambda repressor-like DNA-binding domains"/>
    <property type="match status" value="1"/>
</dbReference>
<dbReference type="Gene3D" id="1.10.260.40">
    <property type="entry name" value="lambda repressor-like DNA-binding domains"/>
    <property type="match status" value="1"/>
</dbReference>
<reference evidence="2 3" key="1">
    <citation type="submission" date="2019-05" db="EMBL/GenBank/DDBJ databases">
        <authorList>
            <consortium name="Pathogen Informatics"/>
        </authorList>
    </citation>
    <scope>NUCLEOTIDE SEQUENCE [LARGE SCALE GENOMIC DNA]</scope>
    <source>
        <strain evidence="2 3">NCTC503</strain>
    </source>
</reference>
<dbReference type="Pfam" id="PF01381">
    <property type="entry name" value="HTH_3"/>
    <property type="match status" value="1"/>
</dbReference>
<proteinExistence type="predicted"/>
<dbReference type="PROSITE" id="PS50943">
    <property type="entry name" value="HTH_CROC1"/>
    <property type="match status" value="1"/>
</dbReference>
<accession>A0A4U9R9U8</accession>